<dbReference type="EMBL" id="KI546100">
    <property type="protein sequence ID" value="EST45152.1"/>
    <property type="molecule type" value="Genomic_DNA"/>
</dbReference>
<gene>
    <name evidence="1" type="ORF">SS50377_14723</name>
    <name evidence="2" type="ORF">SS50377_20094</name>
</gene>
<reference evidence="1 2" key="1">
    <citation type="journal article" date="2014" name="PLoS Genet.">
        <title>The Genome of Spironucleus salmonicida Highlights a Fish Pathogen Adapted to Fluctuating Environments.</title>
        <authorList>
            <person name="Xu F."/>
            <person name="Jerlstrom-Hultqvist J."/>
            <person name="Einarsson E."/>
            <person name="Astvaldsson A."/>
            <person name="Svard S.G."/>
            <person name="Andersson J.O."/>
        </authorList>
    </citation>
    <scope>NUCLEOTIDE SEQUENCE</scope>
    <source>
        <strain evidence="2">ATCC 50377</strain>
    </source>
</reference>
<protein>
    <submittedName>
        <fullName evidence="1">Uncharacterized protein</fullName>
    </submittedName>
</protein>
<reference evidence="2" key="2">
    <citation type="submission" date="2020-12" db="EMBL/GenBank/DDBJ databases">
        <title>New Spironucleus salmonicida genome in near-complete chromosomes.</title>
        <authorList>
            <person name="Xu F."/>
            <person name="Kurt Z."/>
            <person name="Jimenez-Gonzalez A."/>
            <person name="Astvaldsson A."/>
            <person name="Andersson J.O."/>
            <person name="Svard S.G."/>
        </authorList>
    </citation>
    <scope>NUCLEOTIDE SEQUENCE</scope>
    <source>
        <strain evidence="2">ATCC 50377</strain>
    </source>
</reference>
<evidence type="ECO:0000313" key="2">
    <source>
        <dbReference type="EMBL" id="KAH0576748.1"/>
    </source>
</evidence>
<name>V6LKQ9_9EUKA</name>
<organism evidence="1">
    <name type="scientific">Spironucleus salmonicida</name>
    <dbReference type="NCBI Taxonomy" id="348837"/>
    <lineage>
        <taxon>Eukaryota</taxon>
        <taxon>Metamonada</taxon>
        <taxon>Diplomonadida</taxon>
        <taxon>Hexamitidae</taxon>
        <taxon>Hexamitinae</taxon>
        <taxon>Spironucleus</taxon>
    </lineage>
</organism>
<sequence length="2382" mass="277833">MLQRHTLALHKNRKLKPLEILDQLEKQSSSVSQKLSILPDVGFSLFHQTLTYWTDRTPYFPLLCLQQESETQYLLLEQVLLLKDEILLKIQNIIQSLFTNDDNPELTFDAYHAICQLLPDLVRDIGEDQLIHKITQLLRLDLICENMELYYCAMQCLIQCIQFTKFEDNSYFIFFEFMLTQKLNKNDVQQYLIADVLAYTIRRGYLLDYSQFKADSLFLCKVLILAIRRPTGTLHSKWQIFLSNVLFQEDPQQISLFLHYAVNSGFQEQSMIDIMYQITENYSSENIYNTVLNILIYSEFTQQMLDLQYFQKNHDIMAFSYYNISKSAFKLIPLAIINEISSNYLYTIQFFELLQKQINTMQINQKQQLFAQITKAPENSNKYIAIIIASYYLDQQIPSEFVNQCLRSISTNEDESQLELLFIATQNIQITQETFQDIQKTNILSIIDFDNIISQFISLLNNNDPTQFTIAAQVIENNLTTQDDLNHIIKLLNDQQILEAVIEKLTSKYTRIRAKMIDIISKIYPCQIFQLFKNIFNTQDMLLFKDIQVKIQIAVKQNQFDHIQRYLLIGMSYGFIFQRNGIIQQNISQLLQVLYSQYKNDMIQVISWSKLPQILIDNKINFETIDLEEFENKQQLSNQNQSIYKEFHDERIINHVSKEKQALITLNTELVQTQDQNIIANFSVSLKTSKIQIFTENYQKFGIKFASQFQVNAYLSLNIQQVRKNLQLSFWSKSTKFLFIGPQLIIQSILTQFIAQLLNDDIINIHHLQFIMYAILASPDTIYIENLIFIAQFAAVEPVLPEIIFACCVITKNPLPFHLARLINLQTCGDQLLQTFFGGSDQEYSSNQVNNNYADFNEFYKICTILQKGEQEFDYGGKVVIGKLQEQNCKQIIMSLLISRATRSSKSQSITGVGQACVGKVGKEYIRKRRVQQFVIEKLQKGDQHIFFNGQLLAVFKNLFGCLDLYNFIVQNDNNKIIQLLENINLRKIHSFLRTYSAIRQSTSSIEVDCCILKLMYSIILYCENRLKVEIEELALNSLKECLNFAITGSCNIILFTIFEIQEDNLFQQIKLNEQYPDLEMLNVFIHHLITQQQGKQSVEYLMQNIIPYYNQLKQFVQFNINFLLPLIQGYYNYSTQIFNYLEQFEINDLVMSKLVYKVNAEIKKASSITEQQAKHLIQLINIVPPNDSIISGLLVIHKNFQTKGDIVSRIAQYLSINISVNFLDIVTPFVNLSSFYGEIFIQYYKSTQNNIYLILNQLVTIQPNINIDILEELVYNDVLLQKIFFNYCITIQLYQNVQIMLIIEKCSCHQFYTNLINFISTHLQSNFQNNHKLTNCLVLLKAINKDLINEQDVKIGLDLLNTCNMSTEKKMISYLEHLVIILSTEQQLFTVGFYGTKFMTEILVPLTLNYVISNKVTKFSTIKQFFGFIAKASEITQYFTLINCVADYLISNKNNQLANILLSIIQVFRFSDKYQFNLTNLNELERKYYDFTKEQLYLFIHSVQDKIVLLLGFSSGQTNLLQILSSSQYDINIFQCLISIISTLPKQQIFQKLSQIQSILLKNVVQKEIEVRSLAVESLKIIVKYCGVSSLEYSINLLLQHYINDVFKVFYMTNTIYDLVQQLCIYSQEDLQLAKYEQTKPSLEVQFKDRFNFAKSQKQKNTIIVRNILTEKAIALIIQSIETNLFSSAQTLLNSELFFRFVKLDNVYKLIQLLISTVTYSNNQGLLLQKIIFPLILKAINYKNIYVQMIEAIIRGLQQNSSVETDEILDLVQYLNDDTKCSYCLQKPQSIQSFRNRQNEILTNSSLTTQEKVVQYRNAHQLLDTDQVAVNRVKLAQVNNISYDINMCIFISVSLIVHHINIRDNSITDNENKLLLSYLQYDSITLAQEKKQTNNYILDNEEHLQYVLSILDLAIYSNSDKVLSIVYQIIIGMDKHLKISNRNLPLSNQFITQSINQLNFITELNIQKNIYEFLIKFVLRQDNLSVQIKDKILKAAIIQTKIQENNLYEPFQIVDYFIQTYMADFTVSLIEACDFYLNFSIFKLANQRSTQIRNILSVLLFNYMIFLMQKENQVQNKLKGLIKLTVEAENMDTKIMALNIIKMMLTTSLFDAQFQNQQIAFVAMIQGASGVVSNDLRQLIAETFLLLLTKYKDLSIFNQMFTQSANFYFAVAELLWRSLSLQKLTYFNYVNFQIKDVEIVSLQKEQKLILNFLESRKNIIINQLGSSQLNIIASIHLAQYMSIKINYLELIQVENSYIQEAVIKYCTNKQILDWEFIDFITQHEIDGTSNYFKSITLQCDDLPKLILAISKLPEIILLDSITNSFSILRNQDENKVLEFGAYYFKVILKFSEQNKQFAFDQVKQILSADEIYDWLLTEAYK</sequence>
<keyword evidence="3" id="KW-1185">Reference proteome</keyword>
<accession>V6LKQ9</accession>
<dbReference type="Proteomes" id="UP000018208">
    <property type="component" value="Unassembled WGS sequence"/>
</dbReference>
<evidence type="ECO:0000313" key="1">
    <source>
        <dbReference type="EMBL" id="EST45152.1"/>
    </source>
</evidence>
<proteinExistence type="predicted"/>
<dbReference type="VEuPathDB" id="GiardiaDB:SS50377_20094"/>
<dbReference type="EMBL" id="AUWU02000001">
    <property type="protein sequence ID" value="KAH0576748.1"/>
    <property type="molecule type" value="Genomic_DNA"/>
</dbReference>
<evidence type="ECO:0000313" key="3">
    <source>
        <dbReference type="Proteomes" id="UP000018208"/>
    </source>
</evidence>